<feature type="domain" description="Integrator complex subunit 7 N-terminal" evidence="3">
    <location>
        <begin position="66"/>
        <end position="463"/>
    </location>
</feature>
<dbReference type="Pfam" id="PF24436">
    <property type="entry name" value="INTS7_N"/>
    <property type="match status" value="1"/>
</dbReference>
<dbReference type="InterPro" id="IPR055195">
    <property type="entry name" value="INTS7_C_plant"/>
</dbReference>
<evidence type="ECO:0000313" key="5">
    <source>
        <dbReference type="Proteomes" id="UP001634393"/>
    </source>
</evidence>
<dbReference type="InterPro" id="IPR016024">
    <property type="entry name" value="ARM-type_fold"/>
</dbReference>
<dbReference type="SUPFAM" id="SSF48371">
    <property type="entry name" value="ARM repeat"/>
    <property type="match status" value="1"/>
</dbReference>
<dbReference type="InterPro" id="IPR033060">
    <property type="entry name" value="INTS7"/>
</dbReference>
<feature type="domain" description="Integrator complex subunit 7-like C-terminal" evidence="2">
    <location>
        <begin position="973"/>
        <end position="1138"/>
    </location>
</feature>
<dbReference type="PANTHER" id="PTHR13322">
    <property type="entry name" value="C1ORF73 PROTEIN"/>
    <property type="match status" value="1"/>
</dbReference>
<comment type="caution">
    <text evidence="4">The sequence shown here is derived from an EMBL/GenBank/DDBJ whole genome shotgun (WGS) entry which is preliminary data.</text>
</comment>
<dbReference type="Proteomes" id="UP001634393">
    <property type="component" value="Unassembled WGS sequence"/>
</dbReference>
<accession>A0ABD3SUY4</accession>
<evidence type="ECO:0000313" key="4">
    <source>
        <dbReference type="EMBL" id="KAL3828422.1"/>
    </source>
</evidence>
<proteinExistence type="inferred from homology"/>
<evidence type="ECO:0000259" key="3">
    <source>
        <dbReference type="Pfam" id="PF24436"/>
    </source>
</evidence>
<dbReference type="Pfam" id="PF22966">
    <property type="entry name" value="INTS7_C_plants"/>
    <property type="match status" value="1"/>
</dbReference>
<evidence type="ECO:0008006" key="6">
    <source>
        <dbReference type="Google" id="ProtNLM"/>
    </source>
</evidence>
<evidence type="ECO:0000256" key="1">
    <source>
        <dbReference type="ARBA" id="ARBA00008565"/>
    </source>
</evidence>
<keyword evidence="5" id="KW-1185">Reference proteome</keyword>
<evidence type="ECO:0000259" key="2">
    <source>
        <dbReference type="Pfam" id="PF22966"/>
    </source>
</evidence>
<dbReference type="InterPro" id="IPR056516">
    <property type="entry name" value="INTS7_N"/>
</dbReference>
<organism evidence="4 5">
    <name type="scientific">Penstemon smallii</name>
    <dbReference type="NCBI Taxonomy" id="265156"/>
    <lineage>
        <taxon>Eukaryota</taxon>
        <taxon>Viridiplantae</taxon>
        <taxon>Streptophyta</taxon>
        <taxon>Embryophyta</taxon>
        <taxon>Tracheophyta</taxon>
        <taxon>Spermatophyta</taxon>
        <taxon>Magnoliopsida</taxon>
        <taxon>eudicotyledons</taxon>
        <taxon>Gunneridae</taxon>
        <taxon>Pentapetalae</taxon>
        <taxon>asterids</taxon>
        <taxon>lamiids</taxon>
        <taxon>Lamiales</taxon>
        <taxon>Plantaginaceae</taxon>
        <taxon>Cheloneae</taxon>
        <taxon>Penstemon</taxon>
    </lineage>
</organism>
<sequence>MEKIPAACAMDWSIQLEKNLRSKIPGKFIQTLNEIGVRLECWDNEPELKNAEYRIFGLISGEEKLFLNAIFLRLADAFRLGDKQVKNGVIKLFSRMKRSRSGSRRKGGILSKCKLENYMELLRRVKEVFDRGDVEERGLALVLFGCWAELAYDCADIRYIVLSSLVSGDVIEVKAALFAAGCLCELSDDFASIFLEILTKLVISSEIPRGIKLAGGRAFGKMWCSSAVADKAYKTGLKLLLESSEDDFSAVMLISLSRIASRWRLLIPDQIQLLTLFLSEERSLHMQATLLKCHWFLLARGVCNFPSATDTVHNLFGILNQSEYPPTLQVEALKILHKILLFNSAIFPCMKIPELFIKLLVVFETMVHSSNATTRVIAVSILTDLSGKLLGRADIVSSGTGLSLASQMTSFVLDQILLLVKTKVGVHQPVELEVKSLLNLLFNLVEKHLYIRCLVLNNICLFIDKLMNILDKLLDIDKSGLSNHEFSEAASHVKSLFESKFMLYLSKIVVACLEHLGETDADTSQVLDGLKLQLENVCRCSYLGGYSCIICCLLLRLRATYIWLEEHMSLNKTNLSLPCVDSILQLDIFAVDCANKMLEGNSSWSSYKAGKIAACQGAWSTAAFVFEQIKTVVQSSSCSCWLKSLAQFSASERQIQLFLSHDQGASNVPCEGNLGERGSVSSRIIYGNYVEILLRTSKTLISAGEILAASDMGHTISFQKWFLTLRAKVLNTIADIMKLFDTILLIQDGSRSHGFGQLENRIMLPCTTSTQELASLIYSSTRISRQMNKLARELDLLSASFMGDDRQSLMIVSALALRCSLMAFAAGFAFTIPNTHSSENLVNFKFGDPEDPFHALVIEDLVGRFRIDDVTRTNILFLLRSFPKYKSCFLPRFRTQISNTSSEGRYLHKLCEYSISEIVTLQNKATRLQQDGDAVSSQIVNDGSQLLFNITSKLMLIPFRTPRRFFRFRPSVSSELFVMNEDGKYVDEISVLSGFHLSLNLCLQLKNTTAGLRGPLAKVYCILNCKMHSESGEYKGQAHLSGQDDDILDLNEKLLRYIIDVESHELHSKGRASDCFMADEYVCFQLNKRGQGFSTCLLDVSAFPAGSYQIKWHSGCIDAGGTYWSLLPLNAGPLCTVHDI</sequence>
<protein>
    <recommendedName>
        <fullName evidence="6">Integrator complex subunit 7</fullName>
    </recommendedName>
</protein>
<comment type="similarity">
    <text evidence="1">Belongs to the Integrator subunit 7 family.</text>
</comment>
<dbReference type="EMBL" id="JBJXBP010000005">
    <property type="protein sequence ID" value="KAL3828422.1"/>
    <property type="molecule type" value="Genomic_DNA"/>
</dbReference>
<name>A0ABD3SUY4_9LAMI</name>
<dbReference type="AlphaFoldDB" id="A0ABD3SUY4"/>
<reference evidence="4 5" key="1">
    <citation type="submission" date="2024-12" db="EMBL/GenBank/DDBJ databases">
        <title>The unique morphological basis and parallel evolutionary history of personate flowers in Penstemon.</title>
        <authorList>
            <person name="Depatie T.H."/>
            <person name="Wessinger C.A."/>
        </authorList>
    </citation>
    <scope>NUCLEOTIDE SEQUENCE [LARGE SCALE GENOMIC DNA]</scope>
    <source>
        <strain evidence="4">WTNN_2</strain>
        <tissue evidence="4">Leaf</tissue>
    </source>
</reference>
<gene>
    <name evidence="4" type="ORF">ACJIZ3_017224</name>
</gene>
<dbReference type="PANTHER" id="PTHR13322:SF2">
    <property type="entry name" value="INTEGRATOR COMPLEX SUBUNIT 7"/>
    <property type="match status" value="1"/>
</dbReference>